<name>A0A6A8GDE9_9EURY</name>
<dbReference type="AlphaFoldDB" id="A0A6A8GDE9"/>
<protein>
    <submittedName>
        <fullName evidence="1">Uncharacterized protein</fullName>
    </submittedName>
</protein>
<comment type="caution">
    <text evidence="1">The sequence shown here is derived from an EMBL/GenBank/DDBJ whole genome shotgun (WGS) entry which is preliminary data.</text>
</comment>
<sequence>MFDSNALDSLLSHRNPTGNIHDDELPDIPTSWATPHTNVPSMCPECGGFCSHDVLESEEVVEFTCDNRCGVTADIGEFTQYRVDYESVTRELCNHIGVECQSIKPDLPRHISADVTIPLKRVGNDIEKDNQGDDGDEKQIVEEAEVRIIISPHNLEEEVRNALFEISLSNKPSLVFIKADRISELLEIQYLYASGDLIHISTTGNMPSSNRLNKRLRDMCKIKKLERDMKKNLETDTNSELVSRVDSNPRYILTELNHMLALRQSGEIKRWEGDRLEKVTESAFSHIFATLQGEGGQDDNFEKMPDTVFYIGELQNNTDPEPMGPVLGVIDTKSGSPAGFSGEKIEGKQIDYVSAARKRSVPVDKVAHIFVTTHISSLNDLDFHDRIQESYASHEHMVVLTAEGLMMLMAIYLSSTLSDRVKLETNTFARAARSLFDPDEYYKIGNGEFTRETVQSSDQEEYNKRYAAKHDLLLITPKVVENNFTNYMEEEPDIGDILNTYLGNIS</sequence>
<dbReference type="Proteomes" id="UP000439022">
    <property type="component" value="Unassembled WGS sequence"/>
</dbReference>
<evidence type="ECO:0000313" key="1">
    <source>
        <dbReference type="EMBL" id="MRX20879.1"/>
    </source>
</evidence>
<evidence type="ECO:0000313" key="2">
    <source>
        <dbReference type="Proteomes" id="UP000439022"/>
    </source>
</evidence>
<dbReference type="RefSeq" id="WP_151161531.1">
    <property type="nucleotide sequence ID" value="NZ_WKJO01000001.1"/>
</dbReference>
<reference evidence="1 2" key="1">
    <citation type="submission" date="2019-11" db="EMBL/GenBank/DDBJ databases">
        <title>Whole genome sequence of Haloferax sp. MBLA0076.</title>
        <authorList>
            <person name="Seo M.-J."/>
            <person name="Cho E.-S."/>
        </authorList>
    </citation>
    <scope>NUCLEOTIDE SEQUENCE [LARGE SCALE GENOMIC DNA]</scope>
    <source>
        <strain evidence="1 2">MBLA0076</strain>
    </source>
</reference>
<dbReference type="EMBL" id="WKJO01000001">
    <property type="protein sequence ID" value="MRX20879.1"/>
    <property type="molecule type" value="Genomic_DNA"/>
</dbReference>
<proteinExistence type="predicted"/>
<accession>A0A6A8GDE9</accession>
<gene>
    <name evidence="1" type="ORF">GJR96_02725</name>
</gene>
<organism evidence="1 2">
    <name type="scientific">Haloferax litoreum</name>
    <dbReference type="NCBI Taxonomy" id="2666140"/>
    <lineage>
        <taxon>Archaea</taxon>
        <taxon>Methanobacteriati</taxon>
        <taxon>Methanobacteriota</taxon>
        <taxon>Stenosarchaea group</taxon>
        <taxon>Halobacteria</taxon>
        <taxon>Halobacteriales</taxon>
        <taxon>Haloferacaceae</taxon>
        <taxon>Haloferax</taxon>
    </lineage>
</organism>
<keyword evidence="2" id="KW-1185">Reference proteome</keyword>